<dbReference type="SUPFAM" id="SSF51215">
    <property type="entry name" value="Regulatory protein AraC"/>
    <property type="match status" value="1"/>
</dbReference>
<evidence type="ECO:0000256" key="2">
    <source>
        <dbReference type="ARBA" id="ARBA00023125"/>
    </source>
</evidence>
<dbReference type="PANTHER" id="PTHR43280:SF2">
    <property type="entry name" value="HTH-TYPE TRANSCRIPTIONAL REGULATOR EXSA"/>
    <property type="match status" value="1"/>
</dbReference>
<dbReference type="Pfam" id="PF02311">
    <property type="entry name" value="AraC_binding"/>
    <property type="match status" value="1"/>
</dbReference>
<feature type="domain" description="HTH araC/xylS-type" evidence="4">
    <location>
        <begin position="190"/>
        <end position="288"/>
    </location>
</feature>
<dbReference type="Gene3D" id="2.60.120.10">
    <property type="entry name" value="Jelly Rolls"/>
    <property type="match status" value="1"/>
</dbReference>
<reference evidence="5 6" key="1">
    <citation type="submission" date="2024-09" db="EMBL/GenBank/DDBJ databases">
        <authorList>
            <person name="Sun Q."/>
            <person name="Mori K."/>
        </authorList>
    </citation>
    <scope>NUCLEOTIDE SEQUENCE [LARGE SCALE GENOMIC DNA]</scope>
    <source>
        <strain evidence="5 6">TISTR 2452</strain>
    </source>
</reference>
<dbReference type="InterPro" id="IPR037923">
    <property type="entry name" value="HTH-like"/>
</dbReference>
<evidence type="ECO:0000259" key="4">
    <source>
        <dbReference type="PROSITE" id="PS01124"/>
    </source>
</evidence>
<accession>A0ABV5KPL1</accession>
<protein>
    <submittedName>
        <fullName evidence="5">AraC family transcriptional regulator</fullName>
    </submittedName>
</protein>
<evidence type="ECO:0000256" key="1">
    <source>
        <dbReference type="ARBA" id="ARBA00023015"/>
    </source>
</evidence>
<dbReference type="InterPro" id="IPR018062">
    <property type="entry name" value="HTH_AraC-typ_CS"/>
</dbReference>
<dbReference type="PROSITE" id="PS00041">
    <property type="entry name" value="HTH_ARAC_FAMILY_1"/>
    <property type="match status" value="1"/>
</dbReference>
<organism evidence="5 6">
    <name type="scientific">Paenibacillus aurantiacus</name>
    <dbReference type="NCBI Taxonomy" id="1936118"/>
    <lineage>
        <taxon>Bacteria</taxon>
        <taxon>Bacillati</taxon>
        <taxon>Bacillota</taxon>
        <taxon>Bacilli</taxon>
        <taxon>Bacillales</taxon>
        <taxon>Paenibacillaceae</taxon>
        <taxon>Paenibacillus</taxon>
    </lineage>
</organism>
<proteinExistence type="predicted"/>
<comment type="caution">
    <text evidence="5">The sequence shown here is derived from an EMBL/GenBank/DDBJ whole genome shotgun (WGS) entry which is preliminary data.</text>
</comment>
<dbReference type="PRINTS" id="PR00032">
    <property type="entry name" value="HTHARAC"/>
</dbReference>
<dbReference type="Gene3D" id="1.10.10.60">
    <property type="entry name" value="Homeodomain-like"/>
    <property type="match status" value="2"/>
</dbReference>
<gene>
    <name evidence="5" type="ORF">ACFFSY_14630</name>
</gene>
<keyword evidence="2" id="KW-0238">DNA-binding</keyword>
<keyword evidence="1" id="KW-0805">Transcription regulation</keyword>
<evidence type="ECO:0000313" key="5">
    <source>
        <dbReference type="EMBL" id="MFB9327160.1"/>
    </source>
</evidence>
<keyword evidence="3" id="KW-0804">Transcription</keyword>
<dbReference type="Proteomes" id="UP001589747">
    <property type="component" value="Unassembled WGS sequence"/>
</dbReference>
<dbReference type="InterPro" id="IPR009057">
    <property type="entry name" value="Homeodomain-like_sf"/>
</dbReference>
<dbReference type="SMART" id="SM00342">
    <property type="entry name" value="HTH_ARAC"/>
    <property type="match status" value="1"/>
</dbReference>
<dbReference type="InterPro" id="IPR020449">
    <property type="entry name" value="Tscrpt_reg_AraC-type_HTH"/>
</dbReference>
<dbReference type="SUPFAM" id="SSF46689">
    <property type="entry name" value="Homeodomain-like"/>
    <property type="match status" value="2"/>
</dbReference>
<dbReference type="EMBL" id="JBHMDO010000024">
    <property type="protein sequence ID" value="MFB9327160.1"/>
    <property type="molecule type" value="Genomic_DNA"/>
</dbReference>
<sequence length="292" mass="33662">MFVQVPLERATDPRPDNPIRHIATPSAFAQASLYYVQETGYGRIRDHSFLERDTLGSYLIIYAASGTGTLTYRDQTHRLRPGEAAFIDGQHLHRFGSDSNKELELYWVYFNGNGIQTYHEQFAELEKPLVVLLPDSQLGQLFERLQREQLIPDLRAELVASSILLSMMTELVLAAHQYSYSYPAYPPLIQGVMQAIDRDYRQRLTLDRLAHRFEVNKFHLAKLFKRCTGTTPGEYMINRRITRAKELLLDTSLPVGDIAVEVGIENTSHFINLFKERSGLTPLAYRKKWQRI</sequence>
<dbReference type="InterPro" id="IPR014710">
    <property type="entry name" value="RmlC-like_jellyroll"/>
</dbReference>
<dbReference type="InterPro" id="IPR018060">
    <property type="entry name" value="HTH_AraC"/>
</dbReference>
<dbReference type="PANTHER" id="PTHR43280">
    <property type="entry name" value="ARAC-FAMILY TRANSCRIPTIONAL REGULATOR"/>
    <property type="match status" value="1"/>
</dbReference>
<dbReference type="Pfam" id="PF12833">
    <property type="entry name" value="HTH_18"/>
    <property type="match status" value="1"/>
</dbReference>
<evidence type="ECO:0000256" key="3">
    <source>
        <dbReference type="ARBA" id="ARBA00023163"/>
    </source>
</evidence>
<keyword evidence="6" id="KW-1185">Reference proteome</keyword>
<evidence type="ECO:0000313" key="6">
    <source>
        <dbReference type="Proteomes" id="UP001589747"/>
    </source>
</evidence>
<name>A0ABV5KPL1_9BACL</name>
<dbReference type="RefSeq" id="WP_377495180.1">
    <property type="nucleotide sequence ID" value="NZ_JBHMDO010000024.1"/>
</dbReference>
<dbReference type="InterPro" id="IPR003313">
    <property type="entry name" value="AraC-bd"/>
</dbReference>
<dbReference type="PROSITE" id="PS01124">
    <property type="entry name" value="HTH_ARAC_FAMILY_2"/>
    <property type="match status" value="1"/>
</dbReference>